<dbReference type="Pfam" id="PF08244">
    <property type="entry name" value="Glyco_hydro_32C"/>
    <property type="match status" value="1"/>
</dbReference>
<dbReference type="Gramene" id="EFJ25584">
    <property type="protein sequence ID" value="EFJ25584"/>
    <property type="gene ID" value="SELMODRAFT_98949"/>
</dbReference>
<comment type="similarity">
    <text evidence="1 4">Belongs to the glycosyl hydrolase 32 family.</text>
</comment>
<feature type="domain" description="Glycosyl hydrolase family 32 N-terminal" evidence="7">
    <location>
        <begin position="85"/>
        <end position="402"/>
    </location>
</feature>
<dbReference type="FunCoup" id="D8RQ30">
    <property type="interactions" value="731"/>
</dbReference>
<dbReference type="SUPFAM" id="SSF75005">
    <property type="entry name" value="Arabinanase/levansucrase/invertase"/>
    <property type="match status" value="1"/>
</dbReference>
<reference evidence="9 10" key="1">
    <citation type="journal article" date="2011" name="Science">
        <title>The Selaginella genome identifies genetic changes associated with the evolution of vascular plants.</title>
        <authorList>
            <person name="Banks J.A."/>
            <person name="Nishiyama T."/>
            <person name="Hasebe M."/>
            <person name="Bowman J.L."/>
            <person name="Gribskov M."/>
            <person name="dePamphilis C."/>
            <person name="Albert V.A."/>
            <person name="Aono N."/>
            <person name="Aoyama T."/>
            <person name="Ambrose B.A."/>
            <person name="Ashton N.W."/>
            <person name="Axtell M.J."/>
            <person name="Barker E."/>
            <person name="Barker M.S."/>
            <person name="Bennetzen J.L."/>
            <person name="Bonawitz N.D."/>
            <person name="Chapple C."/>
            <person name="Cheng C."/>
            <person name="Correa L.G."/>
            <person name="Dacre M."/>
            <person name="DeBarry J."/>
            <person name="Dreyer I."/>
            <person name="Elias M."/>
            <person name="Engstrom E.M."/>
            <person name="Estelle M."/>
            <person name="Feng L."/>
            <person name="Finet C."/>
            <person name="Floyd S.K."/>
            <person name="Frommer W.B."/>
            <person name="Fujita T."/>
            <person name="Gramzow L."/>
            <person name="Gutensohn M."/>
            <person name="Harholt J."/>
            <person name="Hattori M."/>
            <person name="Heyl A."/>
            <person name="Hirai T."/>
            <person name="Hiwatashi Y."/>
            <person name="Ishikawa M."/>
            <person name="Iwata M."/>
            <person name="Karol K.G."/>
            <person name="Koehler B."/>
            <person name="Kolukisaoglu U."/>
            <person name="Kubo M."/>
            <person name="Kurata T."/>
            <person name="Lalonde S."/>
            <person name="Li K."/>
            <person name="Li Y."/>
            <person name="Litt A."/>
            <person name="Lyons E."/>
            <person name="Manning G."/>
            <person name="Maruyama T."/>
            <person name="Michael T.P."/>
            <person name="Mikami K."/>
            <person name="Miyazaki S."/>
            <person name="Morinaga S."/>
            <person name="Murata T."/>
            <person name="Mueller-Roeber B."/>
            <person name="Nelson D.R."/>
            <person name="Obara M."/>
            <person name="Oguri Y."/>
            <person name="Olmstead R.G."/>
            <person name="Onodera N."/>
            <person name="Petersen B.L."/>
            <person name="Pils B."/>
            <person name="Prigge M."/>
            <person name="Rensing S.A."/>
            <person name="Riano-Pachon D.M."/>
            <person name="Roberts A.W."/>
            <person name="Sato Y."/>
            <person name="Scheller H.V."/>
            <person name="Schulz B."/>
            <person name="Schulz C."/>
            <person name="Shakirov E.V."/>
            <person name="Shibagaki N."/>
            <person name="Shinohara N."/>
            <person name="Shippen D.E."/>
            <person name="Soerensen I."/>
            <person name="Sotooka R."/>
            <person name="Sugimoto N."/>
            <person name="Sugita M."/>
            <person name="Sumikawa N."/>
            <person name="Tanurdzic M."/>
            <person name="Theissen G."/>
            <person name="Ulvskov P."/>
            <person name="Wakazuki S."/>
            <person name="Weng J.K."/>
            <person name="Willats W.W."/>
            <person name="Wipf D."/>
            <person name="Wolf P.G."/>
            <person name="Yang L."/>
            <person name="Zimmer A.D."/>
            <person name="Zhu Q."/>
            <person name="Mitros T."/>
            <person name="Hellsten U."/>
            <person name="Loque D."/>
            <person name="Otillar R."/>
            <person name="Salamov A."/>
            <person name="Schmutz J."/>
            <person name="Shapiro H."/>
            <person name="Lindquist E."/>
            <person name="Lucas S."/>
            <person name="Rokhsar D."/>
            <person name="Grigoriev I.V."/>
        </authorList>
    </citation>
    <scope>NUCLEOTIDE SEQUENCE [LARGE SCALE GENOMIC DNA]</scope>
</reference>
<protein>
    <recommendedName>
        <fullName evidence="11">Beta-fructofuranosidase</fullName>
    </recommendedName>
</protein>
<feature type="region of interest" description="Disordered" evidence="5">
    <location>
        <begin position="1"/>
        <end position="29"/>
    </location>
</feature>
<dbReference type="Gene3D" id="2.60.120.560">
    <property type="entry name" value="Exo-inulinase, domain 1"/>
    <property type="match status" value="1"/>
</dbReference>
<dbReference type="Proteomes" id="UP000001514">
    <property type="component" value="Unassembled WGS sequence"/>
</dbReference>
<keyword evidence="3 4" id="KW-0326">Glycosidase</keyword>
<evidence type="ECO:0000313" key="10">
    <source>
        <dbReference type="Proteomes" id="UP000001514"/>
    </source>
</evidence>
<evidence type="ECO:0008006" key="11">
    <source>
        <dbReference type="Google" id="ProtNLM"/>
    </source>
</evidence>
<dbReference type="Pfam" id="PF00251">
    <property type="entry name" value="Glyco_hydro_32N"/>
    <property type="match status" value="1"/>
</dbReference>
<dbReference type="InterPro" id="IPR023296">
    <property type="entry name" value="Glyco_hydro_beta-prop_sf"/>
</dbReference>
<organism evidence="10">
    <name type="scientific">Selaginella moellendorffii</name>
    <name type="common">Spikemoss</name>
    <dbReference type="NCBI Taxonomy" id="88036"/>
    <lineage>
        <taxon>Eukaryota</taxon>
        <taxon>Viridiplantae</taxon>
        <taxon>Streptophyta</taxon>
        <taxon>Embryophyta</taxon>
        <taxon>Tracheophyta</taxon>
        <taxon>Lycopodiopsida</taxon>
        <taxon>Selaginellales</taxon>
        <taxon>Selaginellaceae</taxon>
        <taxon>Selaginella</taxon>
    </lineage>
</organism>
<gene>
    <name evidence="9" type="ORF">SELMODRAFT_98949</name>
</gene>
<dbReference type="eggNOG" id="KOG0228">
    <property type="taxonomic scope" value="Eukaryota"/>
</dbReference>
<accession>D8RQ30</accession>
<keyword evidence="2 4" id="KW-0378">Hydrolase</keyword>
<feature type="transmembrane region" description="Helical" evidence="6">
    <location>
        <begin position="39"/>
        <end position="59"/>
    </location>
</feature>
<keyword evidence="10" id="KW-1185">Reference proteome</keyword>
<dbReference type="AlphaFoldDB" id="D8RQ30"/>
<keyword evidence="6" id="KW-1133">Transmembrane helix</keyword>
<evidence type="ECO:0000256" key="1">
    <source>
        <dbReference type="ARBA" id="ARBA00009902"/>
    </source>
</evidence>
<dbReference type="SUPFAM" id="SSF49899">
    <property type="entry name" value="Concanavalin A-like lectins/glucanases"/>
    <property type="match status" value="1"/>
</dbReference>
<dbReference type="InterPro" id="IPR050551">
    <property type="entry name" value="Fructan_Metab_Enzymes"/>
</dbReference>
<dbReference type="GO" id="GO:0005975">
    <property type="term" value="P:carbohydrate metabolic process"/>
    <property type="evidence" value="ECO:0007669"/>
    <property type="project" value="InterPro"/>
</dbReference>
<dbReference type="InterPro" id="IPR013189">
    <property type="entry name" value="Glyco_hydro_32_C"/>
</dbReference>
<dbReference type="PANTHER" id="PTHR31953">
    <property type="entry name" value="BETA-FRUCTOFURANOSIDASE, INSOLUBLE ISOENZYME CWINV1-RELATED"/>
    <property type="match status" value="1"/>
</dbReference>
<feature type="domain" description="Glycosyl hydrolase family 32 C-terminal" evidence="8">
    <location>
        <begin position="405"/>
        <end position="601"/>
    </location>
</feature>
<dbReference type="EMBL" id="GL377586">
    <property type="protein sequence ID" value="EFJ25584.1"/>
    <property type="molecule type" value="Genomic_DNA"/>
</dbReference>
<dbReference type="CDD" id="cd18624">
    <property type="entry name" value="GH32_Fruct1-like"/>
    <property type="match status" value="1"/>
</dbReference>
<dbReference type="InParanoid" id="D8RQ30"/>
<keyword evidence="6" id="KW-0812">Transmembrane</keyword>
<dbReference type="FunFam" id="2.115.10.20:FF:000001">
    <property type="entry name" value="Beta-fructofuranosidase, insoluble isoenzyme CWINV1"/>
    <property type="match status" value="1"/>
</dbReference>
<name>D8RQ30_SELML</name>
<dbReference type="InterPro" id="IPR001362">
    <property type="entry name" value="Glyco_hydro_32"/>
</dbReference>
<dbReference type="KEGG" id="smo:SELMODRAFT_98949"/>
<dbReference type="OMA" id="GACPYFW"/>
<dbReference type="InterPro" id="IPR013320">
    <property type="entry name" value="ConA-like_dom_sf"/>
</dbReference>
<dbReference type="HOGENOM" id="CLU_001528_6_1_1"/>
<dbReference type="Gene3D" id="2.115.10.20">
    <property type="entry name" value="Glycosyl hydrolase domain, family 43"/>
    <property type="match status" value="1"/>
</dbReference>
<dbReference type="GO" id="GO:0004553">
    <property type="term" value="F:hydrolase activity, hydrolyzing O-glycosyl compounds"/>
    <property type="evidence" value="ECO:0007669"/>
    <property type="project" value="InterPro"/>
</dbReference>
<keyword evidence="6" id="KW-0472">Membrane</keyword>
<evidence type="ECO:0000256" key="2">
    <source>
        <dbReference type="ARBA" id="ARBA00022801"/>
    </source>
</evidence>
<evidence type="ECO:0000256" key="5">
    <source>
        <dbReference type="SAM" id="MobiDB-lite"/>
    </source>
</evidence>
<dbReference type="STRING" id="88036.D8RQ30"/>
<evidence type="ECO:0000256" key="3">
    <source>
        <dbReference type="ARBA" id="ARBA00023295"/>
    </source>
</evidence>
<dbReference type="InterPro" id="IPR013148">
    <property type="entry name" value="Glyco_hydro_32_N"/>
</dbReference>
<evidence type="ECO:0000259" key="8">
    <source>
        <dbReference type="Pfam" id="PF08244"/>
    </source>
</evidence>
<evidence type="ECO:0000256" key="4">
    <source>
        <dbReference type="RuleBase" id="RU362110"/>
    </source>
</evidence>
<evidence type="ECO:0000256" key="6">
    <source>
        <dbReference type="SAM" id="Phobius"/>
    </source>
</evidence>
<dbReference type="SMART" id="SM00640">
    <property type="entry name" value="Glyco_32"/>
    <property type="match status" value="1"/>
</dbReference>
<evidence type="ECO:0000259" key="7">
    <source>
        <dbReference type="Pfam" id="PF00251"/>
    </source>
</evidence>
<evidence type="ECO:0000313" key="9">
    <source>
        <dbReference type="EMBL" id="EFJ25584.1"/>
    </source>
</evidence>
<proteinExistence type="inferred from homology"/>
<sequence length="622" mass="70033">MDPESQRSYAELPSGEEAEEIHSNPTAATENSRNRRIDLVLTLVGICCVVAGTFFWISLPSSNTENFSRIAPDGGFLASERTAFHFQPRNNWMNGPLFYKGYYHLFYQYNPYGVEWGNISWGHAVSTDLLHWQHMDLAMQPDKWYDADGVWSGSATILPNGQVIMLYTGSTNASVQVQNLALPLNTSDPLLREWIKIPENPILVPPPGIAPKDFRDPTTAWLEADGLWRIAIGAKKGRAGLALIYKTFDFLHWELEEEYLHTVQGTGMWECIDFYPVSTATSNGLDTSKVQTNELTKHILKASLDDDKHDYYAIGLYSESSHTWIPDALDNDVGLGLRYDYGKYYASKTFFDSKHQRRILWGWANESDSLQDDIRKGWSSVQTLPRILYLDNLTGTNLIQWPIEEVDALRHDKVSRSNVLLKGGDVVEVDAAQGAQLDIEVGFEYPDASKLDALPESENYDCSQGGATHRGVYGPFGLLVLAEDKLQEMTAVYFYMTLKRDGSWETRFSIHVSDPHVSRSSLEPGIDTTVYGTLFHRLPTEDSLSLRVIVDHSIVETFVQGGRACITSRVYPTLATGDKARLFMFNNGTQPVVVKNLDAWKMRSTTLSVLPVTEWRLAARQS</sequence>